<dbReference type="Gene3D" id="3.40.190.10">
    <property type="entry name" value="Periplasmic binding protein-like II"/>
    <property type="match status" value="2"/>
</dbReference>
<name>A0A126QQZ1_9BACT</name>
<dbReference type="SMART" id="SM00062">
    <property type="entry name" value="PBPb"/>
    <property type="match status" value="1"/>
</dbReference>
<keyword evidence="1 2" id="KW-0732">Signal</keyword>
<accession>A0A126QQZ1</accession>
<dbReference type="EMBL" id="SOBK01000002">
    <property type="protein sequence ID" value="TDT90655.1"/>
    <property type="molecule type" value="Genomic_DNA"/>
</dbReference>
<dbReference type="Proteomes" id="UP000295506">
    <property type="component" value="Unassembled WGS sequence"/>
</dbReference>
<evidence type="ECO:0000313" key="6">
    <source>
        <dbReference type="Proteomes" id="UP000055611"/>
    </source>
</evidence>
<reference evidence="5 7" key="2">
    <citation type="submission" date="2019-03" db="EMBL/GenBank/DDBJ databases">
        <title>Genomic Encyclopedia of Type Strains, Phase IV (KMG-IV): sequencing the most valuable type-strain genomes for metagenomic binning, comparative biology and taxonomic classification.</title>
        <authorList>
            <person name="Goeker M."/>
        </authorList>
    </citation>
    <scope>NUCLEOTIDE SEQUENCE [LARGE SCALE GENOMIC DNA]</scope>
    <source>
        <strain evidence="5 7">DSM 101483</strain>
    </source>
</reference>
<feature type="domain" description="Solute-binding protein family 3/N-terminal" evidence="3">
    <location>
        <begin position="31"/>
        <end position="251"/>
    </location>
</feature>
<dbReference type="EMBL" id="CP014206">
    <property type="protein sequence ID" value="AMK12364.1"/>
    <property type="molecule type" value="Genomic_DNA"/>
</dbReference>
<dbReference type="KEGG" id="dej:AWY79_15260"/>
<evidence type="ECO:0000313" key="4">
    <source>
        <dbReference type="EMBL" id="AMK12364.1"/>
    </source>
</evidence>
<feature type="signal peptide" evidence="2">
    <location>
        <begin position="1"/>
        <end position="26"/>
    </location>
</feature>
<evidence type="ECO:0000256" key="1">
    <source>
        <dbReference type="ARBA" id="ARBA00022729"/>
    </source>
</evidence>
<organism evidence="5 7">
    <name type="scientific">Pseudodesulfovibrio indicus</name>
    <dbReference type="NCBI Taxonomy" id="1716143"/>
    <lineage>
        <taxon>Bacteria</taxon>
        <taxon>Pseudomonadati</taxon>
        <taxon>Thermodesulfobacteriota</taxon>
        <taxon>Desulfovibrionia</taxon>
        <taxon>Desulfovibrionales</taxon>
        <taxon>Desulfovibrionaceae</taxon>
    </lineage>
</organism>
<reference evidence="4 6" key="1">
    <citation type="journal article" date="2016" name="Front. Microbiol.">
        <title>Genome Sequence of the Piezophilic, Mesophilic Sulfate-Reducing Bacterium Desulfovibrio indicus J2T.</title>
        <authorList>
            <person name="Cao J."/>
            <person name="Maignien L."/>
            <person name="Shao Z."/>
            <person name="Alain K."/>
            <person name="Jebbar M."/>
        </authorList>
    </citation>
    <scope>NUCLEOTIDE SEQUENCE [LARGE SCALE GENOMIC DNA]</scope>
    <source>
        <strain evidence="4 6">J2</strain>
    </source>
</reference>
<dbReference type="SUPFAM" id="SSF53850">
    <property type="entry name" value="Periplasmic binding protein-like II"/>
    <property type="match status" value="1"/>
</dbReference>
<dbReference type="InterPro" id="IPR001638">
    <property type="entry name" value="Solute-binding_3/MltF_N"/>
</dbReference>
<keyword evidence="6" id="KW-1185">Reference proteome</keyword>
<dbReference type="AlphaFoldDB" id="A0A126QQZ1"/>
<dbReference type="Proteomes" id="UP000055611">
    <property type="component" value="Chromosome"/>
</dbReference>
<gene>
    <name evidence="4" type="ORF">AWY79_15260</name>
    <name evidence="5" type="ORF">EDC59_10285</name>
</gene>
<dbReference type="PANTHER" id="PTHR35936:SF35">
    <property type="entry name" value="L-CYSTINE-BINDING PROTEIN TCYJ"/>
    <property type="match status" value="1"/>
</dbReference>
<dbReference type="OrthoDB" id="5455658at2"/>
<evidence type="ECO:0000256" key="2">
    <source>
        <dbReference type="SAM" id="SignalP"/>
    </source>
</evidence>
<evidence type="ECO:0000259" key="3">
    <source>
        <dbReference type="SMART" id="SM00062"/>
    </source>
</evidence>
<evidence type="ECO:0000313" key="5">
    <source>
        <dbReference type="EMBL" id="TDT90655.1"/>
    </source>
</evidence>
<sequence>MFQRHAVARFALAAILLALLCGVADAGSKARLVCDIWPPYQLRTGSGYAGFSVDVVRAVYAGLGQPAPSISTLPWKRAMDMVRFGDSDGLFSVNRTPERANYLDYPDEPLLETPWVIWTRIASPIRTLDDLKGKKVGVVLGYSYTPEFWRFIEANCEVDRVPTDEINFRKLSEGRLDALAAEYGNGLYLSASLVPRPRPRPDMEIKRDGLYIAFSRARVDHAFVQAFSEELKRFKQTREYRSLREKYLSPP</sequence>
<dbReference type="Pfam" id="PF00497">
    <property type="entry name" value="SBP_bac_3"/>
    <property type="match status" value="1"/>
</dbReference>
<feature type="chain" id="PRO_5044548249" evidence="2">
    <location>
        <begin position="27"/>
        <end position="251"/>
    </location>
</feature>
<protein>
    <submittedName>
        <fullName evidence="5">Amino acid ABC transporter substrate-binding protein (PAAT family)</fullName>
    </submittedName>
</protein>
<evidence type="ECO:0000313" key="7">
    <source>
        <dbReference type="Proteomes" id="UP000295506"/>
    </source>
</evidence>
<proteinExistence type="predicted"/>
<dbReference type="PANTHER" id="PTHR35936">
    <property type="entry name" value="MEMBRANE-BOUND LYTIC MUREIN TRANSGLYCOSYLASE F"/>
    <property type="match status" value="1"/>
</dbReference>
<dbReference type="RefSeq" id="WP_066805834.1">
    <property type="nucleotide sequence ID" value="NZ_CP014206.1"/>
</dbReference>